<dbReference type="CDD" id="cd05466">
    <property type="entry name" value="PBP2_LTTR_substrate"/>
    <property type="match status" value="1"/>
</dbReference>
<dbReference type="AlphaFoldDB" id="A0A0H1YTT5"/>
<dbReference type="InterPro" id="IPR036388">
    <property type="entry name" value="WH-like_DNA-bd_sf"/>
</dbReference>
<organism evidence="5 6">
    <name type="scientific">Streptococcus agalactiae</name>
    <dbReference type="NCBI Taxonomy" id="1311"/>
    <lineage>
        <taxon>Bacteria</taxon>
        <taxon>Bacillati</taxon>
        <taxon>Bacillota</taxon>
        <taxon>Bacilli</taxon>
        <taxon>Lactobacillales</taxon>
        <taxon>Streptococcaceae</taxon>
        <taxon>Streptococcus</taxon>
    </lineage>
</organism>
<dbReference type="Gene3D" id="3.40.190.290">
    <property type="match status" value="1"/>
</dbReference>
<evidence type="ECO:0000256" key="3">
    <source>
        <dbReference type="ARBA" id="ARBA00023125"/>
    </source>
</evidence>
<dbReference type="PANTHER" id="PTHR30419">
    <property type="entry name" value="HTH-TYPE TRANSCRIPTIONAL REGULATOR YBHD"/>
    <property type="match status" value="1"/>
</dbReference>
<dbReference type="GO" id="GO:0003677">
    <property type="term" value="F:DNA binding"/>
    <property type="evidence" value="ECO:0007669"/>
    <property type="project" value="UniProtKB-KW"/>
</dbReference>
<dbReference type="InterPro" id="IPR005119">
    <property type="entry name" value="LysR_subst-bd"/>
</dbReference>
<name>A0A0H1YTT5_STRAG</name>
<dbReference type="Pfam" id="PF00126">
    <property type="entry name" value="HTH_1"/>
    <property type="match status" value="1"/>
</dbReference>
<accession>A0A0H1YTT5</accession>
<dbReference type="GO" id="GO:0003700">
    <property type="term" value="F:DNA-binding transcription factor activity"/>
    <property type="evidence" value="ECO:0007669"/>
    <property type="project" value="InterPro"/>
</dbReference>
<dbReference type="Pfam" id="PF03466">
    <property type="entry name" value="LysR_substrate"/>
    <property type="match status" value="1"/>
</dbReference>
<evidence type="ECO:0000256" key="2">
    <source>
        <dbReference type="ARBA" id="ARBA00023015"/>
    </source>
</evidence>
<dbReference type="SUPFAM" id="SSF46785">
    <property type="entry name" value="Winged helix' DNA-binding domain"/>
    <property type="match status" value="1"/>
</dbReference>
<dbReference type="PRINTS" id="PR00039">
    <property type="entry name" value="HTHLYSR"/>
</dbReference>
<evidence type="ECO:0000313" key="5">
    <source>
        <dbReference type="EMBL" id="KLL46228.1"/>
    </source>
</evidence>
<gene>
    <name evidence="5" type="ORF">WA04_00185</name>
</gene>
<dbReference type="InterPro" id="IPR036390">
    <property type="entry name" value="WH_DNA-bd_sf"/>
</dbReference>
<evidence type="ECO:0000313" key="6">
    <source>
        <dbReference type="Proteomes" id="UP000035346"/>
    </source>
</evidence>
<dbReference type="EMBL" id="LBKL01000003">
    <property type="protein sequence ID" value="KLL46228.1"/>
    <property type="molecule type" value="Genomic_DNA"/>
</dbReference>
<dbReference type="RefSeq" id="WP_000795888.1">
    <property type="nucleotide sequence ID" value="NZ_CAACXY010000016.1"/>
</dbReference>
<comment type="similarity">
    <text evidence="1">Belongs to the LysR transcriptional regulatory family.</text>
</comment>
<comment type="caution">
    <text evidence="5">The sequence shown here is derived from an EMBL/GenBank/DDBJ whole genome shotgun (WGS) entry which is preliminary data.</text>
</comment>
<dbReference type="InterPro" id="IPR000847">
    <property type="entry name" value="LysR_HTH_N"/>
</dbReference>
<proteinExistence type="inferred from homology"/>
<evidence type="ECO:0000256" key="4">
    <source>
        <dbReference type="ARBA" id="ARBA00023163"/>
    </source>
</evidence>
<evidence type="ECO:0000256" key="1">
    <source>
        <dbReference type="ARBA" id="ARBA00009437"/>
    </source>
</evidence>
<keyword evidence="3" id="KW-0238">DNA-binding</keyword>
<reference evidence="5 6" key="1">
    <citation type="journal article" date="2015" name="PLoS ONE">
        <title>Genomic analysis reveals the molecular basis for capsule loss in the group B streptococcus population.</title>
        <authorList>
            <consortium name="DEVANI Consortium"/>
            <person name="Rosini R."/>
            <person name="Campisi E."/>
            <person name="De Chiara M."/>
            <person name="Tettelin H."/>
            <person name="Rinaudo D."/>
            <person name="Toniolo C."/>
            <person name="Metruccio M."/>
            <person name="Guidotti S."/>
            <person name="Sorensen U.B."/>
            <person name="Kilian M."/>
            <person name="Ramirez M."/>
            <person name="Janulczyk R."/>
            <person name="Donati C."/>
            <person name="Grandi G."/>
            <person name="Margarit I."/>
        </authorList>
    </citation>
    <scope>NUCLEOTIDE SEQUENCE [LARGE SCALE GENOMIC DNA]</scope>
    <source>
        <strain evidence="5 6">DK-B-USS-215</strain>
    </source>
</reference>
<dbReference type="SUPFAM" id="SSF53850">
    <property type="entry name" value="Periplasmic binding protein-like II"/>
    <property type="match status" value="1"/>
</dbReference>
<dbReference type="Gene3D" id="1.10.10.10">
    <property type="entry name" value="Winged helix-like DNA-binding domain superfamily/Winged helix DNA-binding domain"/>
    <property type="match status" value="1"/>
</dbReference>
<sequence length="301" mass="34310">MKNQQKLMYLESIELYSNITKAAAHLFISQPYLSKVIKQLENELEIKLIQSQGHQTFLTYAGQRYLFYLKEIDMIERQMAKELYLIRSDKKGEITLGINSGLASSILANVLPKFNLEHPEISVKLLENNQNISEQLVASGDIDLAVGMAPILYKDGIASTTIYRDELFLMIPTTSHLYNAEKRGQIIPFEYPISVLDNEPLILTPLEYGIGKTIAQFYELHHMSLNQMITTSTIPTAASLSLSGMGATFVPQTLIHRYLDKECNVYHFHKNKLFSEYIMIYKKDVELSGIALLLYKAFLTK</sequence>
<keyword evidence="4" id="KW-0804">Transcription</keyword>
<protein>
    <submittedName>
        <fullName evidence="5">LysR family transcriptional regulator</fullName>
    </submittedName>
</protein>
<dbReference type="PROSITE" id="PS50931">
    <property type="entry name" value="HTH_LYSR"/>
    <property type="match status" value="1"/>
</dbReference>
<dbReference type="GO" id="GO:0005829">
    <property type="term" value="C:cytosol"/>
    <property type="evidence" value="ECO:0007669"/>
    <property type="project" value="TreeGrafter"/>
</dbReference>
<dbReference type="InterPro" id="IPR050950">
    <property type="entry name" value="HTH-type_LysR_regulators"/>
</dbReference>
<dbReference type="Proteomes" id="UP000035346">
    <property type="component" value="Unassembled WGS sequence"/>
</dbReference>
<keyword evidence="2" id="KW-0805">Transcription regulation</keyword>